<dbReference type="EMBL" id="CP002028">
    <property type="protein sequence ID" value="ADG81678.1"/>
    <property type="molecule type" value="Genomic_DNA"/>
</dbReference>
<gene>
    <name evidence="2" type="ordered locus">TherJR_0811</name>
</gene>
<evidence type="ECO:0000313" key="2">
    <source>
        <dbReference type="EMBL" id="ADG81678.1"/>
    </source>
</evidence>
<sequence precursor="true">MKRIAIIWSYILPIAAFLLTIWLGSLLFAKDRKVVRAILKAGDITLSEYELQRRKDGKLVSLVADFLPKIEKALDLQKLFGYDLRNMLKMMGEKKKPERLLADHIVTAVLAGSVMLVLPLVTGFELYFLLYPVAIILIMVGQAQMVKKRFKAWQNEVVKDIPELIDKMRISLASGKDYLSALKKVQENSGPRLSKIVERLINDMQIMRPTQALDEFAQAFGLPVMVKFVAALKVGMEVGYEQAESYFANIEDDIRDLRKLSLEELTKNKPEKVVFLKGIMIAHALAALALTAVNLFSNVNKIF</sequence>
<reference evidence="2 3" key="1">
    <citation type="submission" date="2010-05" db="EMBL/GenBank/DDBJ databases">
        <title>Complete sequence of Thermincola sp. JR.</title>
        <authorList>
            <consortium name="US DOE Joint Genome Institute"/>
            <person name="Lucas S."/>
            <person name="Copeland A."/>
            <person name="Lapidus A."/>
            <person name="Cheng J.-F."/>
            <person name="Bruce D."/>
            <person name="Goodwin L."/>
            <person name="Pitluck S."/>
            <person name="Chertkov O."/>
            <person name="Detter J.C."/>
            <person name="Han C."/>
            <person name="Tapia R."/>
            <person name="Land M."/>
            <person name="Hauser L."/>
            <person name="Kyrpides N."/>
            <person name="Mikhailova N."/>
            <person name="Hazen T.C."/>
            <person name="Woyke T."/>
        </authorList>
    </citation>
    <scope>NUCLEOTIDE SEQUENCE [LARGE SCALE GENOMIC DNA]</scope>
    <source>
        <strain evidence="2 3">JR</strain>
    </source>
</reference>
<feature type="transmembrane region" description="Helical" evidence="1">
    <location>
        <begin position="274"/>
        <end position="296"/>
    </location>
</feature>
<evidence type="ECO:0000313" key="3">
    <source>
        <dbReference type="Proteomes" id="UP000002377"/>
    </source>
</evidence>
<organism evidence="2 3">
    <name type="scientific">Thermincola potens (strain JR)</name>
    <dbReference type="NCBI Taxonomy" id="635013"/>
    <lineage>
        <taxon>Bacteria</taxon>
        <taxon>Bacillati</taxon>
        <taxon>Bacillota</taxon>
        <taxon>Clostridia</taxon>
        <taxon>Eubacteriales</taxon>
        <taxon>Thermincolaceae</taxon>
        <taxon>Thermincola</taxon>
    </lineage>
</organism>
<feature type="transmembrane region" description="Helical" evidence="1">
    <location>
        <begin position="100"/>
        <end position="120"/>
    </location>
</feature>
<protein>
    <recommendedName>
        <fullName evidence="4">Type II secretion system F domain protein</fullName>
    </recommendedName>
</protein>
<keyword evidence="3" id="KW-1185">Reference proteome</keyword>
<keyword evidence="1" id="KW-0812">Transmembrane</keyword>
<feature type="transmembrane region" description="Helical" evidence="1">
    <location>
        <begin position="126"/>
        <end position="146"/>
    </location>
</feature>
<keyword evidence="1" id="KW-1133">Transmembrane helix</keyword>
<feature type="transmembrane region" description="Helical" evidence="1">
    <location>
        <begin position="6"/>
        <end position="29"/>
    </location>
</feature>
<keyword evidence="1" id="KW-0472">Membrane</keyword>
<dbReference type="PANTHER" id="PTHR35007">
    <property type="entry name" value="INTEGRAL MEMBRANE PROTEIN-RELATED"/>
    <property type="match status" value="1"/>
</dbReference>
<dbReference type="AlphaFoldDB" id="D5XCQ2"/>
<dbReference type="OrthoDB" id="2619000at2"/>
<evidence type="ECO:0000256" key="1">
    <source>
        <dbReference type="SAM" id="Phobius"/>
    </source>
</evidence>
<name>D5XCQ2_THEPJ</name>
<dbReference type="Proteomes" id="UP000002377">
    <property type="component" value="Chromosome"/>
</dbReference>
<proteinExistence type="predicted"/>
<dbReference type="STRING" id="635013.TherJR_0811"/>
<dbReference type="eggNOG" id="ENOG503402D">
    <property type="taxonomic scope" value="Bacteria"/>
</dbReference>
<accession>D5XCQ2</accession>
<dbReference type="RefSeq" id="WP_013119699.1">
    <property type="nucleotide sequence ID" value="NC_014152.1"/>
</dbReference>
<dbReference type="PANTHER" id="PTHR35007:SF2">
    <property type="entry name" value="PILUS ASSEMBLE PROTEIN"/>
    <property type="match status" value="1"/>
</dbReference>
<evidence type="ECO:0008006" key="4">
    <source>
        <dbReference type="Google" id="ProtNLM"/>
    </source>
</evidence>
<dbReference type="KEGG" id="tjr:TherJR_0811"/>
<dbReference type="HOGENOM" id="CLU_976064_0_0_9"/>